<reference evidence="1 2" key="1">
    <citation type="journal article" date="2018" name="Front. Plant Sci.">
        <title>Red Clover (Trifolium pratense) and Zigzag Clover (T. medium) - A Picture of Genomic Similarities and Differences.</title>
        <authorList>
            <person name="Dluhosova J."/>
            <person name="Istvanek J."/>
            <person name="Nedelnik J."/>
            <person name="Repkova J."/>
        </authorList>
    </citation>
    <scope>NUCLEOTIDE SEQUENCE [LARGE SCALE GENOMIC DNA]</scope>
    <source>
        <strain evidence="2">cv. 10/8</strain>
        <tissue evidence="1">Leaf</tissue>
    </source>
</reference>
<name>A0A392U6A7_9FABA</name>
<feature type="non-terminal residue" evidence="1">
    <location>
        <position position="36"/>
    </location>
</feature>
<evidence type="ECO:0000313" key="2">
    <source>
        <dbReference type="Proteomes" id="UP000265520"/>
    </source>
</evidence>
<dbReference type="EMBL" id="LXQA010747740">
    <property type="protein sequence ID" value="MCI69029.1"/>
    <property type="molecule type" value="Genomic_DNA"/>
</dbReference>
<evidence type="ECO:0000313" key="1">
    <source>
        <dbReference type="EMBL" id="MCI69029.1"/>
    </source>
</evidence>
<protein>
    <submittedName>
        <fullName evidence="1">Uncharacterized protein</fullName>
    </submittedName>
</protein>
<proteinExistence type="predicted"/>
<accession>A0A392U6A7</accession>
<keyword evidence="2" id="KW-1185">Reference proteome</keyword>
<organism evidence="1 2">
    <name type="scientific">Trifolium medium</name>
    <dbReference type="NCBI Taxonomy" id="97028"/>
    <lineage>
        <taxon>Eukaryota</taxon>
        <taxon>Viridiplantae</taxon>
        <taxon>Streptophyta</taxon>
        <taxon>Embryophyta</taxon>
        <taxon>Tracheophyta</taxon>
        <taxon>Spermatophyta</taxon>
        <taxon>Magnoliopsida</taxon>
        <taxon>eudicotyledons</taxon>
        <taxon>Gunneridae</taxon>
        <taxon>Pentapetalae</taxon>
        <taxon>rosids</taxon>
        <taxon>fabids</taxon>
        <taxon>Fabales</taxon>
        <taxon>Fabaceae</taxon>
        <taxon>Papilionoideae</taxon>
        <taxon>50 kb inversion clade</taxon>
        <taxon>NPAAA clade</taxon>
        <taxon>Hologalegina</taxon>
        <taxon>IRL clade</taxon>
        <taxon>Trifolieae</taxon>
        <taxon>Trifolium</taxon>
    </lineage>
</organism>
<dbReference type="AlphaFoldDB" id="A0A392U6A7"/>
<sequence length="36" mass="3752">MSCFLVVVLTAVASPEVERKSFSTAVDAVVVTVAPE</sequence>
<dbReference type="Proteomes" id="UP000265520">
    <property type="component" value="Unassembled WGS sequence"/>
</dbReference>
<comment type="caution">
    <text evidence="1">The sequence shown here is derived from an EMBL/GenBank/DDBJ whole genome shotgun (WGS) entry which is preliminary data.</text>
</comment>